<evidence type="ECO:0000313" key="3">
    <source>
        <dbReference type="Proteomes" id="UP000007305"/>
    </source>
</evidence>
<organism evidence="2 3">
    <name type="scientific">Zea mays</name>
    <name type="common">Maize</name>
    <dbReference type="NCBI Taxonomy" id="4577"/>
    <lineage>
        <taxon>Eukaryota</taxon>
        <taxon>Viridiplantae</taxon>
        <taxon>Streptophyta</taxon>
        <taxon>Embryophyta</taxon>
        <taxon>Tracheophyta</taxon>
        <taxon>Spermatophyta</taxon>
        <taxon>Magnoliopsida</taxon>
        <taxon>Liliopsida</taxon>
        <taxon>Poales</taxon>
        <taxon>Poaceae</taxon>
        <taxon>PACMAD clade</taxon>
        <taxon>Panicoideae</taxon>
        <taxon>Andropogonodae</taxon>
        <taxon>Andropogoneae</taxon>
        <taxon>Tripsacinae</taxon>
        <taxon>Zea</taxon>
    </lineage>
</organism>
<evidence type="ECO:0000256" key="1">
    <source>
        <dbReference type="SAM" id="MobiDB-lite"/>
    </source>
</evidence>
<reference evidence="2" key="2">
    <citation type="submission" date="2019-07" db="EMBL/GenBank/DDBJ databases">
        <authorList>
            <person name="Seetharam A."/>
            <person name="Woodhouse M."/>
            <person name="Cannon E."/>
        </authorList>
    </citation>
    <scope>NUCLEOTIDE SEQUENCE [LARGE SCALE GENOMIC DNA]</scope>
    <source>
        <strain evidence="2">cv. B73</strain>
    </source>
</reference>
<dbReference type="EnsemblPlants" id="Zm00001eb151580_T001">
    <property type="protein sequence ID" value="Zm00001eb151580_P001"/>
    <property type="gene ID" value="Zm00001eb151580"/>
</dbReference>
<name>A0A804NCK1_MAIZE</name>
<evidence type="ECO:0000313" key="2">
    <source>
        <dbReference type="EnsemblPlants" id="Zm00001eb151580_P001"/>
    </source>
</evidence>
<dbReference type="AlphaFoldDB" id="A0A804NCK1"/>
<dbReference type="InParanoid" id="A0A804NCK1"/>
<dbReference type="Gramene" id="Zm00001eb151580_T001">
    <property type="protein sequence ID" value="Zm00001eb151580_P001"/>
    <property type="gene ID" value="Zm00001eb151580"/>
</dbReference>
<accession>A0A804NCK1</accession>
<keyword evidence="3" id="KW-1185">Reference proteome</keyword>
<feature type="region of interest" description="Disordered" evidence="1">
    <location>
        <begin position="39"/>
        <end position="59"/>
    </location>
</feature>
<dbReference type="Proteomes" id="UP000007305">
    <property type="component" value="Chromosome 3"/>
</dbReference>
<feature type="compositionally biased region" description="Low complexity" evidence="1">
    <location>
        <begin position="39"/>
        <end position="49"/>
    </location>
</feature>
<reference evidence="2" key="3">
    <citation type="submission" date="2021-05" db="UniProtKB">
        <authorList>
            <consortium name="EnsemblPlants"/>
        </authorList>
    </citation>
    <scope>IDENTIFICATION</scope>
    <source>
        <strain evidence="2">cv. B73</strain>
    </source>
</reference>
<proteinExistence type="predicted"/>
<reference evidence="3" key="1">
    <citation type="submission" date="2015-12" db="EMBL/GenBank/DDBJ databases">
        <title>Update maize B73 reference genome by single molecule sequencing technologies.</title>
        <authorList>
            <consortium name="Maize Genome Sequencing Project"/>
            <person name="Ware D."/>
        </authorList>
    </citation>
    <scope>NUCLEOTIDE SEQUENCE [LARGE SCALE GENOMIC DNA]</scope>
    <source>
        <strain evidence="3">cv. B73</strain>
    </source>
</reference>
<protein>
    <submittedName>
        <fullName evidence="2">Uncharacterized protein</fullName>
    </submittedName>
</protein>
<sequence>MGRPGARGGEGKADRGKNARQITWVLLLKAHRAAGKLTGAASAALSPSTPSSPPRDLTPRLARSLRFPTTCTRYLRGGWGWATAA</sequence>